<feature type="compositionally biased region" description="Polar residues" evidence="1">
    <location>
        <begin position="8"/>
        <end position="18"/>
    </location>
</feature>
<dbReference type="InterPro" id="IPR057906">
    <property type="entry name" value="Nal1"/>
</dbReference>
<protein>
    <submittedName>
        <fullName evidence="5">Uncharacterized protein LOC109720180 isoform X3</fullName>
    </submittedName>
</protein>
<organism evidence="4 5">
    <name type="scientific">Ananas comosus</name>
    <name type="common">Pineapple</name>
    <name type="synonym">Ananas ananas</name>
    <dbReference type="NCBI Taxonomy" id="4615"/>
    <lineage>
        <taxon>Eukaryota</taxon>
        <taxon>Viridiplantae</taxon>
        <taxon>Streptophyta</taxon>
        <taxon>Embryophyta</taxon>
        <taxon>Tracheophyta</taxon>
        <taxon>Spermatophyta</taxon>
        <taxon>Magnoliopsida</taxon>
        <taxon>Liliopsida</taxon>
        <taxon>Poales</taxon>
        <taxon>Bromeliaceae</taxon>
        <taxon>Bromelioideae</taxon>
        <taxon>Ananas</taxon>
    </lineage>
</organism>
<evidence type="ECO:0000313" key="4">
    <source>
        <dbReference type="Proteomes" id="UP000515123"/>
    </source>
</evidence>
<accession>A0A6P5GBH8</accession>
<dbReference type="InterPro" id="IPR057905">
    <property type="entry name" value="Nal1_N"/>
</dbReference>
<dbReference type="Proteomes" id="UP000515123">
    <property type="component" value="Linkage group 14"/>
</dbReference>
<dbReference type="Pfam" id="PF25608">
    <property type="entry name" value="NAL1_N"/>
    <property type="match status" value="1"/>
</dbReference>
<dbReference type="PANTHER" id="PTHR31521:SF2">
    <property type="entry name" value="EXPRESSED PROTEIN"/>
    <property type="match status" value="1"/>
</dbReference>
<dbReference type="Pfam" id="PF25819">
    <property type="entry name" value="Nal1_C"/>
    <property type="match status" value="1"/>
</dbReference>
<dbReference type="AlphaFoldDB" id="A0A6P5GBH8"/>
<feature type="region of interest" description="Disordered" evidence="1">
    <location>
        <begin position="1"/>
        <end position="21"/>
    </location>
</feature>
<evidence type="ECO:0000313" key="5">
    <source>
        <dbReference type="RefSeq" id="XP_020102685.1"/>
    </source>
</evidence>
<feature type="domain" description="Nal1 C-terminal" evidence="3">
    <location>
        <begin position="188"/>
        <end position="293"/>
    </location>
</feature>
<feature type="domain" description="Nal1 N-terminal" evidence="2">
    <location>
        <begin position="96"/>
        <end position="174"/>
    </location>
</feature>
<dbReference type="GeneID" id="109720180"/>
<sequence>MRILDNLGQHSGSTQSEESALDMERNACHHHLLPSNAPSPLQPIASGCQHNEGSAAYFSWPTSTLLHGNAEGRANYFGNLQKGVLPGHLGRLPKGKQATTLLDLMTIRAFHSKILRRYSLGTAVGFRIRKGTLTEIPAILVFVARKVHRKWLTQSQCLPAALEGPGDVWCDVDVLEFSYYGAPAPTPKEQLYDELVDGLRGSDPCIGSGSQVASQETYGTLGAIVKSRTGSKQVGFLTNRHVAVDLDYPNQKMFHPLPPNLGPGVYLGAVERATSFITDDVWYGIYAGTNPDAVEEQRMVLNAVANSAVAESSPPPMCNAQNDKIEEIYEPLGLNIQQLPPQLGSNSGMDQPLINTEFHVETVEAANNVEERLFIPNLISMSPMRCAQGNSKEMKSLAELRNSSDEDVFVSLQLGDREHKKLRSDPQSSSDLQE</sequence>
<gene>
    <name evidence="5" type="primary">LOC109720180</name>
</gene>
<name>A0A6P5GBH8_ANACO</name>
<keyword evidence="4" id="KW-1185">Reference proteome</keyword>
<dbReference type="PANTHER" id="PTHR31521">
    <property type="entry name" value="EXPRESSED PROTEIN"/>
    <property type="match status" value="1"/>
</dbReference>
<dbReference type="OrthoDB" id="1881052at2759"/>
<dbReference type="InterPro" id="IPR057904">
    <property type="entry name" value="Nal1_C"/>
</dbReference>
<feature type="compositionally biased region" description="Polar residues" evidence="1">
    <location>
        <begin position="425"/>
        <end position="434"/>
    </location>
</feature>
<reference evidence="5" key="2">
    <citation type="submission" date="2025-08" db="UniProtKB">
        <authorList>
            <consortium name="RefSeq"/>
        </authorList>
    </citation>
    <scope>IDENTIFICATION</scope>
    <source>
        <tissue evidence="5">Leaf</tissue>
    </source>
</reference>
<feature type="region of interest" description="Disordered" evidence="1">
    <location>
        <begin position="414"/>
        <end position="434"/>
    </location>
</feature>
<proteinExistence type="predicted"/>
<evidence type="ECO:0000259" key="3">
    <source>
        <dbReference type="Pfam" id="PF25819"/>
    </source>
</evidence>
<evidence type="ECO:0000256" key="1">
    <source>
        <dbReference type="SAM" id="MobiDB-lite"/>
    </source>
</evidence>
<dbReference type="RefSeq" id="XP_020102685.1">
    <property type="nucleotide sequence ID" value="XM_020247096.1"/>
</dbReference>
<reference evidence="4" key="1">
    <citation type="journal article" date="2015" name="Nat. Genet.">
        <title>The pineapple genome and the evolution of CAM photosynthesis.</title>
        <authorList>
            <person name="Ming R."/>
            <person name="VanBuren R."/>
            <person name="Wai C.M."/>
            <person name="Tang H."/>
            <person name="Schatz M.C."/>
            <person name="Bowers J.E."/>
            <person name="Lyons E."/>
            <person name="Wang M.L."/>
            <person name="Chen J."/>
            <person name="Biggers E."/>
            <person name="Zhang J."/>
            <person name="Huang L."/>
            <person name="Zhang L."/>
            <person name="Miao W."/>
            <person name="Zhang J."/>
            <person name="Ye Z."/>
            <person name="Miao C."/>
            <person name="Lin Z."/>
            <person name="Wang H."/>
            <person name="Zhou H."/>
            <person name="Yim W.C."/>
            <person name="Priest H.D."/>
            <person name="Zheng C."/>
            <person name="Woodhouse M."/>
            <person name="Edger P.P."/>
            <person name="Guyot R."/>
            <person name="Guo H.B."/>
            <person name="Guo H."/>
            <person name="Zheng G."/>
            <person name="Singh R."/>
            <person name="Sharma A."/>
            <person name="Min X."/>
            <person name="Zheng Y."/>
            <person name="Lee H."/>
            <person name="Gurtowski J."/>
            <person name="Sedlazeck F.J."/>
            <person name="Harkess A."/>
            <person name="McKain M.R."/>
            <person name="Liao Z."/>
            <person name="Fang J."/>
            <person name="Liu J."/>
            <person name="Zhang X."/>
            <person name="Zhang Q."/>
            <person name="Hu W."/>
            <person name="Qin Y."/>
            <person name="Wang K."/>
            <person name="Chen L.Y."/>
            <person name="Shirley N."/>
            <person name="Lin Y.R."/>
            <person name="Liu L.Y."/>
            <person name="Hernandez A.G."/>
            <person name="Wright C.L."/>
            <person name="Bulone V."/>
            <person name="Tuskan G.A."/>
            <person name="Heath K."/>
            <person name="Zee F."/>
            <person name="Moore P.H."/>
            <person name="Sunkar R."/>
            <person name="Leebens-Mack J.H."/>
            <person name="Mockler T."/>
            <person name="Bennetzen J.L."/>
            <person name="Freeling M."/>
            <person name="Sankoff D."/>
            <person name="Paterson A.H."/>
            <person name="Zhu X."/>
            <person name="Yang X."/>
            <person name="Smith J.A."/>
            <person name="Cushman J.C."/>
            <person name="Paull R.E."/>
            <person name="Yu Q."/>
        </authorList>
    </citation>
    <scope>NUCLEOTIDE SEQUENCE [LARGE SCALE GENOMIC DNA]</scope>
    <source>
        <strain evidence="4">cv. F153</strain>
    </source>
</reference>
<evidence type="ECO:0000259" key="2">
    <source>
        <dbReference type="Pfam" id="PF25608"/>
    </source>
</evidence>